<dbReference type="Pfam" id="PF02687">
    <property type="entry name" value="FtsX"/>
    <property type="match status" value="2"/>
</dbReference>
<dbReference type="AlphaFoldDB" id="A0A369TJQ6"/>
<evidence type="ECO:0000256" key="5">
    <source>
        <dbReference type="ARBA" id="ARBA00023136"/>
    </source>
</evidence>
<keyword evidence="9" id="KW-1185">Reference proteome</keyword>
<dbReference type="InterPro" id="IPR003838">
    <property type="entry name" value="ABC3_permease_C"/>
</dbReference>
<keyword evidence="3 6" id="KW-0812">Transmembrane</keyword>
<name>A0A369TJQ6_9RHOB</name>
<gene>
    <name evidence="8" type="ORF">DU478_15100</name>
</gene>
<feature type="transmembrane region" description="Helical" evidence="6">
    <location>
        <begin position="197"/>
        <end position="220"/>
    </location>
</feature>
<feature type="transmembrane region" description="Helical" evidence="6">
    <location>
        <begin position="687"/>
        <end position="713"/>
    </location>
</feature>
<dbReference type="Proteomes" id="UP000253977">
    <property type="component" value="Unassembled WGS sequence"/>
</dbReference>
<comment type="caution">
    <text evidence="8">The sequence shown here is derived from an EMBL/GenBank/DDBJ whole genome shotgun (WGS) entry which is preliminary data.</text>
</comment>
<keyword evidence="5 6" id="KW-0472">Membrane</keyword>
<evidence type="ECO:0000256" key="4">
    <source>
        <dbReference type="ARBA" id="ARBA00022989"/>
    </source>
</evidence>
<accession>A0A369TJQ6</accession>
<evidence type="ECO:0000313" key="8">
    <source>
        <dbReference type="EMBL" id="RDD65523.1"/>
    </source>
</evidence>
<evidence type="ECO:0000313" key="9">
    <source>
        <dbReference type="Proteomes" id="UP000253977"/>
    </source>
</evidence>
<feature type="transmembrane region" description="Helical" evidence="6">
    <location>
        <begin position="340"/>
        <end position="361"/>
    </location>
</feature>
<keyword evidence="2" id="KW-1003">Cell membrane</keyword>
<evidence type="ECO:0000256" key="6">
    <source>
        <dbReference type="SAM" id="Phobius"/>
    </source>
</evidence>
<feature type="transmembrane region" description="Helical" evidence="6">
    <location>
        <begin position="733"/>
        <end position="754"/>
    </location>
</feature>
<dbReference type="OrthoDB" id="343744at2"/>
<dbReference type="PANTHER" id="PTHR30287:SF2">
    <property type="entry name" value="BLL1001 PROTEIN"/>
    <property type="match status" value="1"/>
</dbReference>
<dbReference type="EMBL" id="QPMK01000012">
    <property type="protein sequence ID" value="RDD65523.1"/>
    <property type="molecule type" value="Genomic_DNA"/>
</dbReference>
<feature type="transmembrane region" description="Helical" evidence="6">
    <location>
        <begin position="241"/>
        <end position="274"/>
    </location>
</feature>
<sequence>MLATALWSGVQAVNAEARASYDRAAADLGQTPLRRLTGDGPVPIAEFVALRRAGWLVSPVIEGDLPLATDSLRLIGVDPLTTPPRPGLEPLLEGGDALPRFLSVDGLMIVAPETAPLLDGPGLPPHIQSAQVPPGTALVDFRLAQRLLGRDGVDHLLVAREQPMGLPPLSEVTDLTLTEDQAGGDLAQLTRSFHLNLTAFGLLAFAVGLFIVQSAIGLAFEQRRSAIRTLRALGVPLRRLMALLAAELLALATLSGLAGIALGYVIAAALLPGVAATLRGLYGAEVSGQLGFDPLWAVSALAISLLGAAAAGAQSLWRVSQMPILSPAQPRAWARASQRAILTQLAVAVALLALSGALAFWGGSLVAGFACLAALLIGAALALPALLLGLLALLQRAPRGVLGEWLLADARQQVPPLSLALMALLLALAANIGVGTMVGSFRDTFTGWLDQRLAAELYVTARDPAEAEDLRAYLEPRADALLPIWSVDLPLRGAPAEVFGIVDHATYRDNWPLLDAVPDVWDRVADGTGVLINEQLARREDIALGARLEITPDWQLPVAGVYSDYGNTRGQAITGIDALSQRFPDRPRLRYAVRLPSYQVSEVQTALRADFGLPEANAIDQSAVKRFSLDVFDRTFLVSEALNVLTLGVAAFAMLTSLLSLSGLRLPQLAPVWALGLTPRRLAIFEVARTVLLALLTCLLAIPLGLALAWVLLNIVNVEAFGWRLPMTLFPADWIWLALWATLAALAACLWPVLRLTRLPAADLLRVFANER</sequence>
<dbReference type="PANTHER" id="PTHR30287">
    <property type="entry name" value="MEMBRANE COMPONENT OF PREDICTED ABC SUPERFAMILY METABOLITE UPTAKE TRANSPORTER"/>
    <property type="match status" value="1"/>
</dbReference>
<evidence type="ECO:0000256" key="1">
    <source>
        <dbReference type="ARBA" id="ARBA00004651"/>
    </source>
</evidence>
<protein>
    <submittedName>
        <fullName evidence="8">ABC transporter permease</fullName>
    </submittedName>
</protein>
<reference evidence="8 9" key="1">
    <citation type="submission" date="2018-07" db="EMBL/GenBank/DDBJ databases">
        <title>Thalassococcus profundi sp. nov., a marine bacterium isolated from deep seawater of Okinawa Trough.</title>
        <authorList>
            <person name="Yu M."/>
        </authorList>
    </citation>
    <scope>NUCLEOTIDE SEQUENCE [LARGE SCALE GENOMIC DNA]</scope>
    <source>
        <strain evidence="8 9">WRAS1</strain>
    </source>
</reference>
<keyword evidence="4 6" id="KW-1133">Transmembrane helix</keyword>
<feature type="domain" description="ABC3 transporter permease C-terminal" evidence="7">
    <location>
        <begin position="644"/>
        <end position="760"/>
    </location>
</feature>
<dbReference type="GO" id="GO:0005886">
    <property type="term" value="C:plasma membrane"/>
    <property type="evidence" value="ECO:0007669"/>
    <property type="project" value="UniProtKB-SubCell"/>
</dbReference>
<proteinExistence type="predicted"/>
<evidence type="ECO:0000256" key="3">
    <source>
        <dbReference type="ARBA" id="ARBA00022692"/>
    </source>
</evidence>
<feature type="transmembrane region" description="Helical" evidence="6">
    <location>
        <begin position="294"/>
        <end position="319"/>
    </location>
</feature>
<feature type="domain" description="ABC3 transporter permease C-terminal" evidence="7">
    <location>
        <begin position="199"/>
        <end position="323"/>
    </location>
</feature>
<evidence type="ECO:0000256" key="2">
    <source>
        <dbReference type="ARBA" id="ARBA00022475"/>
    </source>
</evidence>
<comment type="subcellular location">
    <subcellularLocation>
        <location evidence="1">Cell membrane</location>
        <topology evidence="1">Multi-pass membrane protein</topology>
    </subcellularLocation>
</comment>
<organism evidence="8 9">
    <name type="scientific">Thalassococcus profundi</name>
    <dbReference type="NCBI Taxonomy" id="2282382"/>
    <lineage>
        <taxon>Bacteria</taxon>
        <taxon>Pseudomonadati</taxon>
        <taxon>Pseudomonadota</taxon>
        <taxon>Alphaproteobacteria</taxon>
        <taxon>Rhodobacterales</taxon>
        <taxon>Roseobacteraceae</taxon>
        <taxon>Thalassococcus</taxon>
    </lineage>
</organism>
<dbReference type="InterPro" id="IPR038766">
    <property type="entry name" value="Membrane_comp_ABC_pdt"/>
</dbReference>
<feature type="transmembrane region" description="Helical" evidence="6">
    <location>
        <begin position="414"/>
        <end position="434"/>
    </location>
</feature>
<evidence type="ECO:0000259" key="7">
    <source>
        <dbReference type="Pfam" id="PF02687"/>
    </source>
</evidence>
<feature type="transmembrane region" description="Helical" evidence="6">
    <location>
        <begin position="367"/>
        <end position="394"/>
    </location>
</feature>
<feature type="transmembrane region" description="Helical" evidence="6">
    <location>
        <begin position="644"/>
        <end position="666"/>
    </location>
</feature>